<evidence type="ECO:0000313" key="3">
    <source>
        <dbReference type="Proteomes" id="UP001596505"/>
    </source>
</evidence>
<evidence type="ECO:0000259" key="1">
    <source>
        <dbReference type="Pfam" id="PF02954"/>
    </source>
</evidence>
<name>A0ABW2Q1T4_9BACL</name>
<dbReference type="RefSeq" id="WP_380970324.1">
    <property type="nucleotide sequence ID" value="NZ_JBHTCO010000045.1"/>
</dbReference>
<keyword evidence="3" id="KW-1185">Reference proteome</keyword>
<gene>
    <name evidence="2" type="ORF">ACFQRG_21805</name>
</gene>
<proteinExistence type="predicted"/>
<dbReference type="PRINTS" id="PR01590">
    <property type="entry name" value="HTHFIS"/>
</dbReference>
<reference evidence="3" key="1">
    <citation type="journal article" date="2019" name="Int. J. Syst. Evol. Microbiol.">
        <title>The Global Catalogue of Microorganisms (GCM) 10K type strain sequencing project: providing services to taxonomists for standard genome sequencing and annotation.</title>
        <authorList>
            <consortium name="The Broad Institute Genomics Platform"/>
            <consortium name="The Broad Institute Genome Sequencing Center for Infectious Disease"/>
            <person name="Wu L."/>
            <person name="Ma J."/>
        </authorList>
    </citation>
    <scope>NUCLEOTIDE SEQUENCE [LARGE SCALE GENOMIC DNA]</scope>
    <source>
        <strain evidence="3">CGMCC 1.16305</strain>
    </source>
</reference>
<sequence length="78" mass="9080">MPNSIRKLYVFCPYISDLELICYNCPKVNKKKAEREAIMQVLNMCHGNKTKAAKLLKISRPLLYQKMNRLGINHNTLN</sequence>
<dbReference type="EMBL" id="JBHTCO010000045">
    <property type="protein sequence ID" value="MFC7395548.1"/>
    <property type="molecule type" value="Genomic_DNA"/>
</dbReference>
<protein>
    <submittedName>
        <fullName evidence="2">Helix-turn-helix domain-containing protein</fullName>
    </submittedName>
</protein>
<dbReference type="Gene3D" id="1.10.10.60">
    <property type="entry name" value="Homeodomain-like"/>
    <property type="match status" value="1"/>
</dbReference>
<dbReference type="SUPFAM" id="SSF46689">
    <property type="entry name" value="Homeodomain-like"/>
    <property type="match status" value="1"/>
</dbReference>
<dbReference type="Pfam" id="PF02954">
    <property type="entry name" value="HTH_8"/>
    <property type="match status" value="1"/>
</dbReference>
<evidence type="ECO:0000313" key="2">
    <source>
        <dbReference type="EMBL" id="MFC7395548.1"/>
    </source>
</evidence>
<comment type="caution">
    <text evidence="2">The sequence shown here is derived from an EMBL/GenBank/DDBJ whole genome shotgun (WGS) entry which is preliminary data.</text>
</comment>
<dbReference type="InterPro" id="IPR002197">
    <property type="entry name" value="HTH_Fis"/>
</dbReference>
<accession>A0ABW2Q1T4</accession>
<dbReference type="Proteomes" id="UP001596505">
    <property type="component" value="Unassembled WGS sequence"/>
</dbReference>
<organism evidence="2 3">
    <name type="scientific">Scopulibacillus cellulosilyticus</name>
    <dbReference type="NCBI Taxonomy" id="2665665"/>
    <lineage>
        <taxon>Bacteria</taxon>
        <taxon>Bacillati</taxon>
        <taxon>Bacillota</taxon>
        <taxon>Bacilli</taxon>
        <taxon>Bacillales</taxon>
        <taxon>Sporolactobacillaceae</taxon>
        <taxon>Scopulibacillus</taxon>
    </lineage>
</organism>
<dbReference type="InterPro" id="IPR009057">
    <property type="entry name" value="Homeodomain-like_sf"/>
</dbReference>
<feature type="domain" description="DNA binding HTH" evidence="1">
    <location>
        <begin position="33"/>
        <end position="69"/>
    </location>
</feature>